<sequence>MSRYRAYGMIGYLFLYTSFTFYVDAKNGNGISSLIMLAIAVLCFFLQYRLTVPHRAAQNYARQGALLLLTIVPALWLSGHDPFFAKLFMAVTTLTLIYYNSQQEALFTKEAMIRSTVWYELAQAGIFEGTLTITPTLLQDAIASDPDFFHFCSEQLKDEPNISYVLDSFWFHEQKIHLNVSYDSIEKQIMVPLLAHLRAIYEEESRYAL</sequence>
<evidence type="ECO:0000313" key="2">
    <source>
        <dbReference type="EMBL" id="EIT84375.1"/>
    </source>
</evidence>
<dbReference type="STRING" id="1196324.A374_16353"/>
<gene>
    <name evidence="2" type="ORF">A374_16353</name>
</gene>
<dbReference type="Proteomes" id="UP000004080">
    <property type="component" value="Unassembled WGS sequence"/>
</dbReference>
<protein>
    <submittedName>
        <fullName evidence="2">Uncharacterized protein</fullName>
    </submittedName>
</protein>
<organism evidence="2 3">
    <name type="scientific">Fictibacillus macauensis ZFHKF-1</name>
    <dbReference type="NCBI Taxonomy" id="1196324"/>
    <lineage>
        <taxon>Bacteria</taxon>
        <taxon>Bacillati</taxon>
        <taxon>Bacillota</taxon>
        <taxon>Bacilli</taxon>
        <taxon>Bacillales</taxon>
        <taxon>Fictibacillaceae</taxon>
        <taxon>Fictibacillus</taxon>
    </lineage>
</organism>
<evidence type="ECO:0000313" key="3">
    <source>
        <dbReference type="Proteomes" id="UP000004080"/>
    </source>
</evidence>
<feature type="transmembrane region" description="Helical" evidence="1">
    <location>
        <begin position="60"/>
        <end position="77"/>
    </location>
</feature>
<proteinExistence type="predicted"/>
<evidence type="ECO:0000256" key="1">
    <source>
        <dbReference type="SAM" id="Phobius"/>
    </source>
</evidence>
<dbReference type="OrthoDB" id="2967938at2"/>
<name>I8UBQ2_9BACL</name>
<dbReference type="EMBL" id="AKKV01000036">
    <property type="protein sequence ID" value="EIT84375.1"/>
    <property type="molecule type" value="Genomic_DNA"/>
</dbReference>
<accession>I8UBQ2</accession>
<comment type="caution">
    <text evidence="2">The sequence shown here is derived from an EMBL/GenBank/DDBJ whole genome shotgun (WGS) entry which is preliminary data.</text>
</comment>
<keyword evidence="3" id="KW-1185">Reference proteome</keyword>
<feature type="transmembrane region" description="Helical" evidence="1">
    <location>
        <begin position="31"/>
        <end position="48"/>
    </location>
</feature>
<dbReference type="AlphaFoldDB" id="I8UBQ2"/>
<keyword evidence="1" id="KW-0812">Transmembrane</keyword>
<feature type="transmembrane region" description="Helical" evidence="1">
    <location>
        <begin position="7"/>
        <end position="25"/>
    </location>
</feature>
<reference evidence="2 3" key="1">
    <citation type="journal article" date="2012" name="J. Bacteriol.">
        <title>Genome of Bacillus macauensis ZFHKF-1, a Long-Chain-Forming Bacterium.</title>
        <authorList>
            <person name="Cai L."/>
            <person name="Zhang T."/>
        </authorList>
    </citation>
    <scope>NUCLEOTIDE SEQUENCE [LARGE SCALE GENOMIC DNA]</scope>
    <source>
        <strain evidence="2 3">ZFHKF-1</strain>
    </source>
</reference>
<keyword evidence="1" id="KW-0472">Membrane</keyword>
<dbReference type="RefSeq" id="WP_007203343.1">
    <property type="nucleotide sequence ID" value="NZ_AKKV01000036.1"/>
</dbReference>
<dbReference type="PATRIC" id="fig|1196324.3.peg.3345"/>
<keyword evidence="1" id="KW-1133">Transmembrane helix</keyword>